<sequence>MVCAECTIFKKAFESFGGDYSEEETQRTPFEDLASLERSALLGCSLCQIIYQAWHYERYSEIYKEDSPIHVKGYIWDQDDSENGTEDSSESKIQGIYICYEGSNTGFTLSDFTDGRISEEAFGAYQNASRQIIDPNTPDSVGKIASLASAWIRNCRQTHQNCSYHAKRVPKVLPTRLIDVGTDVPGQPPKLFVPLRHLRSLEYIALSYAWGPQGNFIKTTSSNLEAMIQSLPWTQLPKTIQDAIAVTRRLGVRYLWVDALCILQSEGPDDMKHKEDWSYEAARFGQYYQNSLLTIAATGASSSDDGLLLPRLILRFEPKSITFRPGKAAPLRYTIRSSIPSWLSDTYFSPLSKRGWAIQERLLSRRVLHFAENMILWECHDCRATELDPQGLDPIGAEDLNLPHIEFITKCRDLYAKGLESDDFADEWYNFVTTYSAKDFTFVSDRLPALSGIAAIIQQHTQQKYIAGLWESDIPRGLAWMTHSSFRFETSHLVDPQTIGKPTKGDSRLMLPSWCWAVSGVLGSRLTRDKHFRTIAGSKAYGSRLLNDAQTS</sequence>
<evidence type="ECO:0000313" key="3">
    <source>
        <dbReference type="Proteomes" id="UP000604273"/>
    </source>
</evidence>
<feature type="domain" description="Heterokaryon incompatibility" evidence="1">
    <location>
        <begin position="203"/>
        <end position="360"/>
    </location>
</feature>
<reference evidence="2" key="1">
    <citation type="journal article" date="2020" name="BMC Genomics">
        <title>Correction to: Identification and distribution of gene clusters required for synthesis of sphingolipid metabolism inhibitors in diverse species of the filamentous fungus Fusarium.</title>
        <authorList>
            <person name="Kim H.S."/>
            <person name="Lohmar J.M."/>
            <person name="Busman M."/>
            <person name="Brown D.W."/>
            <person name="Naumann T.A."/>
            <person name="Divon H.H."/>
            <person name="Lysoe E."/>
            <person name="Uhlig S."/>
            <person name="Proctor R.H."/>
        </authorList>
    </citation>
    <scope>NUCLEOTIDE SEQUENCE</scope>
    <source>
        <strain evidence="2">NRRL 45417</strain>
    </source>
</reference>
<dbReference type="PANTHER" id="PTHR33112">
    <property type="entry name" value="DOMAIN PROTEIN, PUTATIVE-RELATED"/>
    <property type="match status" value="1"/>
</dbReference>
<dbReference type="InterPro" id="IPR010730">
    <property type="entry name" value="HET"/>
</dbReference>
<protein>
    <recommendedName>
        <fullName evidence="1">Heterokaryon incompatibility domain-containing protein</fullName>
    </recommendedName>
</protein>
<name>A0A8H4T0W1_9HYPO</name>
<reference evidence="2" key="2">
    <citation type="submission" date="2020-05" db="EMBL/GenBank/DDBJ databases">
        <authorList>
            <person name="Kim H.-S."/>
            <person name="Proctor R.H."/>
            <person name="Brown D.W."/>
        </authorList>
    </citation>
    <scope>NUCLEOTIDE SEQUENCE</scope>
    <source>
        <strain evidence="2">NRRL 45417</strain>
    </source>
</reference>
<organism evidence="2 3">
    <name type="scientific">Fusarium gaditjirri</name>
    <dbReference type="NCBI Taxonomy" id="282569"/>
    <lineage>
        <taxon>Eukaryota</taxon>
        <taxon>Fungi</taxon>
        <taxon>Dikarya</taxon>
        <taxon>Ascomycota</taxon>
        <taxon>Pezizomycotina</taxon>
        <taxon>Sordariomycetes</taxon>
        <taxon>Hypocreomycetidae</taxon>
        <taxon>Hypocreales</taxon>
        <taxon>Nectriaceae</taxon>
        <taxon>Fusarium</taxon>
        <taxon>Fusarium nisikadoi species complex</taxon>
    </lineage>
</organism>
<accession>A0A8H4T0W1</accession>
<evidence type="ECO:0000259" key="1">
    <source>
        <dbReference type="Pfam" id="PF06985"/>
    </source>
</evidence>
<gene>
    <name evidence="2" type="ORF">FGADI_9031</name>
</gene>
<evidence type="ECO:0000313" key="2">
    <source>
        <dbReference type="EMBL" id="KAF4949260.1"/>
    </source>
</evidence>
<dbReference type="Pfam" id="PF06985">
    <property type="entry name" value="HET"/>
    <property type="match status" value="1"/>
</dbReference>
<dbReference type="AlphaFoldDB" id="A0A8H4T0W1"/>
<dbReference type="OrthoDB" id="3789824at2759"/>
<dbReference type="PANTHER" id="PTHR33112:SF16">
    <property type="entry name" value="HETEROKARYON INCOMPATIBILITY DOMAIN-CONTAINING PROTEIN"/>
    <property type="match status" value="1"/>
</dbReference>
<dbReference type="Proteomes" id="UP000604273">
    <property type="component" value="Unassembled WGS sequence"/>
</dbReference>
<proteinExistence type="predicted"/>
<comment type="caution">
    <text evidence="2">The sequence shown here is derived from an EMBL/GenBank/DDBJ whole genome shotgun (WGS) entry which is preliminary data.</text>
</comment>
<dbReference type="EMBL" id="JABFAI010000243">
    <property type="protein sequence ID" value="KAF4949260.1"/>
    <property type="molecule type" value="Genomic_DNA"/>
</dbReference>
<keyword evidence="3" id="KW-1185">Reference proteome</keyword>